<dbReference type="Pfam" id="PF13361">
    <property type="entry name" value="UvrD_C"/>
    <property type="match status" value="1"/>
</dbReference>
<dbReference type="CDD" id="cd01038">
    <property type="entry name" value="Endonuclease_DUF559"/>
    <property type="match status" value="1"/>
</dbReference>
<evidence type="ECO:0000259" key="16">
    <source>
        <dbReference type="PROSITE" id="PS51198"/>
    </source>
</evidence>
<evidence type="ECO:0000256" key="4">
    <source>
        <dbReference type="ARBA" id="ARBA00022801"/>
    </source>
</evidence>
<dbReference type="InterPro" id="IPR000212">
    <property type="entry name" value="DNA_helicase_UvrD/REP"/>
</dbReference>
<evidence type="ECO:0000256" key="12">
    <source>
        <dbReference type="ARBA" id="ARBA00034808"/>
    </source>
</evidence>
<keyword evidence="9" id="KW-0234">DNA repair</keyword>
<keyword evidence="6" id="KW-0269">Exonuclease</keyword>
<dbReference type="SUPFAM" id="SSF52980">
    <property type="entry name" value="Restriction endonuclease-like"/>
    <property type="match status" value="1"/>
</dbReference>
<feature type="domain" description="UvrD-like helicase C-terminal" evidence="17">
    <location>
        <begin position="487"/>
        <end position="734"/>
    </location>
</feature>
<evidence type="ECO:0000256" key="10">
    <source>
        <dbReference type="ARBA" id="ARBA00023235"/>
    </source>
</evidence>
<keyword evidence="10" id="KW-0413">Isomerase</keyword>
<evidence type="ECO:0000313" key="19">
    <source>
        <dbReference type="Proteomes" id="UP000422221"/>
    </source>
</evidence>
<dbReference type="InterPro" id="IPR011335">
    <property type="entry name" value="Restrct_endonuc-II-like"/>
</dbReference>
<evidence type="ECO:0000256" key="11">
    <source>
        <dbReference type="ARBA" id="ARBA00034617"/>
    </source>
</evidence>
<evidence type="ECO:0000256" key="6">
    <source>
        <dbReference type="ARBA" id="ARBA00022839"/>
    </source>
</evidence>
<proteinExistence type="predicted"/>
<evidence type="ECO:0000256" key="14">
    <source>
        <dbReference type="PROSITE-ProRule" id="PRU00560"/>
    </source>
</evidence>
<evidence type="ECO:0000256" key="2">
    <source>
        <dbReference type="ARBA" id="ARBA00022741"/>
    </source>
</evidence>
<sequence>MELLVYKASAGSGKTFTLAVEYIKLLILNPRAYRQILAVTFTNKATAEMKERILSQLYGIWKGDKDSDAYLKRIIVETGKPVEEVREAAKVALTNMLHDYSRFRVETIDSFFQSVMRNLARELELSPNLNIELNNQEVLSDAVDSMIEKLGPTSPVLAWLLDYINERIADDKRWNVSDEVKSFGRNIFDEGYIEKGEGLRQKLIENPGLIKNYRRELKEMETEALEQMKGFYDQFEGELDGHALNADDLKNGSRGIGSYFRKLNNGILGDDIRNATVEKCLTDEKNWAAKSSPRYQDILQLASGSLMPLLNEAEKFRSKNNKIVNSCRLSMQHLNKVQLLANIDEEVRRLNRENNRFLLSDTNALLHQLVKDGDSSFVFEKIGTNIRNVMIDEFQDTSRMQWGNFRLLLLEGLSQGADSLIVGDVKQSIYRWRNGDWGILNGLNDRIEHFPIRVETLKTNRRSETDVIRFNNEIFTSAVNYLNAVYKEELKTDCEALQKAYSDVAQESPKEERKGYVKVSFLEPDEEHDYTEQTLIGLGEEVERLQNSGVKLNDIAILVRKNKSIPRIADYFDKTLQYKIVSDEAFRLDASLAICMMIDALRYLSDPENRIARASLITNYQLQIKGYAGSLDNLLTAPAETLLPEAFIKKIGILRLMPLYELLEELFSLFEMNRISDQDAYLFAFFDAVTDYLQSNSSELDGFIRFWEETLCGKTIPSGEMEGIRIFSIHKSKGLEFHTVLLPFCDWKLENETNNQLVWCIPEEAPFNELDIVPVNYSAQMGASVYQKDYQQERLQLWVDNLNLLYVAFTRAGKNLIVWSRKGQKGTMSELLTAALPEVARKNGIDWNEDEPYEQGELCPSSKKEEKVSTNKLTRKPDKLPVSMESMRHEIEFRQSNRSADFIKGIDEEESEDRFINRGRLLHTLFSAIETEKDIDTAIERLIFEGVIGSRKVEEEIRKVTHKAFSMPEIQDWYSGRWQLFNECAIIYKEDGVLQTRRPDRVMMQDGQVVVVDFKFGKPNKKYNKQVQGYMQLLTKMGYGNIRGYLWYGPLPRPLSAGEGEEDTDSGWEKGKVVEVKLEPTYKTACLNSYNCLKELQKKNKLNPTDAERVLWEYLRREQLGYKFRRQQVIDNYIADFACLESKLIIELDGDYHLTAEQILKDRERTERLSLLGYKVIRFKNEEVIDNPETVIKQIKNILIASNNEET</sequence>
<comment type="catalytic activity">
    <reaction evidence="13">
        <text>ATP + H2O = ADP + phosphate + H(+)</text>
        <dbReference type="Rhea" id="RHEA:13065"/>
        <dbReference type="ChEBI" id="CHEBI:15377"/>
        <dbReference type="ChEBI" id="CHEBI:15378"/>
        <dbReference type="ChEBI" id="CHEBI:30616"/>
        <dbReference type="ChEBI" id="CHEBI:43474"/>
        <dbReference type="ChEBI" id="CHEBI:456216"/>
        <dbReference type="EC" id="5.6.2.4"/>
    </reaction>
</comment>
<keyword evidence="2 14" id="KW-0547">Nucleotide-binding</keyword>
<comment type="caution">
    <text evidence="18">The sequence shown here is derived from an EMBL/GenBank/DDBJ whole genome shotgun (WGS) entry which is preliminary data.</text>
</comment>
<dbReference type="RefSeq" id="WP_130058769.1">
    <property type="nucleotide sequence ID" value="NZ_JADNPJ010000005.1"/>
</dbReference>
<feature type="region of interest" description="Disordered" evidence="15">
    <location>
        <begin position="852"/>
        <end position="873"/>
    </location>
</feature>
<dbReference type="GO" id="GO:0005829">
    <property type="term" value="C:cytosol"/>
    <property type="evidence" value="ECO:0007669"/>
    <property type="project" value="TreeGrafter"/>
</dbReference>
<evidence type="ECO:0000256" key="5">
    <source>
        <dbReference type="ARBA" id="ARBA00022806"/>
    </source>
</evidence>
<dbReference type="PANTHER" id="PTHR11070">
    <property type="entry name" value="UVRD / RECB / PCRA DNA HELICASE FAMILY MEMBER"/>
    <property type="match status" value="1"/>
</dbReference>
<evidence type="ECO:0000259" key="17">
    <source>
        <dbReference type="PROSITE" id="PS51217"/>
    </source>
</evidence>
<dbReference type="PROSITE" id="PS51217">
    <property type="entry name" value="UVRD_HELICASE_CTER"/>
    <property type="match status" value="1"/>
</dbReference>
<gene>
    <name evidence="18" type="ORF">F3F73_10565</name>
</gene>
<dbReference type="SUPFAM" id="SSF52540">
    <property type="entry name" value="P-loop containing nucleoside triphosphate hydrolases"/>
    <property type="match status" value="1"/>
</dbReference>
<dbReference type="Pfam" id="PF04480">
    <property type="entry name" value="DUF559"/>
    <property type="match status" value="1"/>
</dbReference>
<dbReference type="GO" id="GO:0043138">
    <property type="term" value="F:3'-5' DNA helicase activity"/>
    <property type="evidence" value="ECO:0007669"/>
    <property type="project" value="UniProtKB-EC"/>
</dbReference>
<reference evidence="18 19" key="1">
    <citation type="journal article" date="2019" name="Nat. Med.">
        <title>A library of human gut bacterial isolates paired with longitudinal multiomics data enables mechanistic microbiome research.</title>
        <authorList>
            <person name="Poyet M."/>
            <person name="Groussin M."/>
            <person name="Gibbons S.M."/>
            <person name="Avila-Pacheco J."/>
            <person name="Jiang X."/>
            <person name="Kearney S.M."/>
            <person name="Perrotta A.R."/>
            <person name="Berdy B."/>
            <person name="Zhao S."/>
            <person name="Lieberman T.D."/>
            <person name="Swanson P.K."/>
            <person name="Smith M."/>
            <person name="Roesemann S."/>
            <person name="Alexander J.E."/>
            <person name="Rich S.A."/>
            <person name="Livny J."/>
            <person name="Vlamakis H."/>
            <person name="Clish C."/>
            <person name="Bullock K."/>
            <person name="Deik A."/>
            <person name="Scott J."/>
            <person name="Pierce K.A."/>
            <person name="Xavier R.J."/>
            <person name="Alm E.J."/>
        </authorList>
    </citation>
    <scope>NUCLEOTIDE SEQUENCE [LARGE SCALE GENOMIC DNA]</scope>
    <source>
        <strain evidence="18 19">BIOML-A10</strain>
    </source>
</reference>
<dbReference type="Gene3D" id="3.90.320.10">
    <property type="match status" value="1"/>
</dbReference>
<evidence type="ECO:0000256" key="9">
    <source>
        <dbReference type="ARBA" id="ARBA00023204"/>
    </source>
</evidence>
<organism evidence="18 19">
    <name type="scientific">Bacteroides salyersiae</name>
    <dbReference type="NCBI Taxonomy" id="291644"/>
    <lineage>
        <taxon>Bacteria</taxon>
        <taxon>Pseudomonadati</taxon>
        <taxon>Bacteroidota</taxon>
        <taxon>Bacteroidia</taxon>
        <taxon>Bacteroidales</taxon>
        <taxon>Bacteroidaceae</taxon>
        <taxon>Bacteroides</taxon>
    </lineage>
</organism>
<dbReference type="InterPro" id="IPR047216">
    <property type="entry name" value="Endonuclease_DUF559_bact"/>
</dbReference>
<evidence type="ECO:0000256" key="8">
    <source>
        <dbReference type="ARBA" id="ARBA00023125"/>
    </source>
</evidence>
<dbReference type="Gene3D" id="3.40.960.10">
    <property type="entry name" value="VSR Endonuclease"/>
    <property type="match status" value="1"/>
</dbReference>
<dbReference type="InterPro" id="IPR007569">
    <property type="entry name" value="DUF559"/>
</dbReference>
<keyword evidence="4 14" id="KW-0378">Hydrolase</keyword>
<dbReference type="Pfam" id="PF00580">
    <property type="entry name" value="UvrD-helicase"/>
    <property type="match status" value="1"/>
</dbReference>
<dbReference type="EC" id="5.6.2.4" evidence="12"/>
<comment type="catalytic activity">
    <reaction evidence="11">
        <text>Couples ATP hydrolysis with the unwinding of duplex DNA by translocating in the 3'-5' direction.</text>
        <dbReference type="EC" id="5.6.2.4"/>
    </reaction>
</comment>
<keyword evidence="1" id="KW-0540">Nuclease</keyword>
<dbReference type="Gene3D" id="3.40.50.300">
    <property type="entry name" value="P-loop containing nucleotide triphosphate hydrolases"/>
    <property type="match status" value="3"/>
</dbReference>
<keyword evidence="8" id="KW-0238">DNA-binding</keyword>
<dbReference type="PANTHER" id="PTHR11070:SF67">
    <property type="entry name" value="DNA 3'-5' HELICASE"/>
    <property type="match status" value="1"/>
</dbReference>
<dbReference type="EMBL" id="VWMK01000009">
    <property type="protein sequence ID" value="KAA3765464.1"/>
    <property type="molecule type" value="Genomic_DNA"/>
</dbReference>
<evidence type="ECO:0000256" key="15">
    <source>
        <dbReference type="SAM" id="MobiDB-lite"/>
    </source>
</evidence>
<dbReference type="Proteomes" id="UP000422221">
    <property type="component" value="Unassembled WGS sequence"/>
</dbReference>
<dbReference type="AlphaFoldDB" id="A0A7J4XIV1"/>
<dbReference type="GO" id="GO:0000725">
    <property type="term" value="P:recombinational repair"/>
    <property type="evidence" value="ECO:0007669"/>
    <property type="project" value="TreeGrafter"/>
</dbReference>
<name>A0A7J4XIV1_9BACE</name>
<dbReference type="InterPro" id="IPR014016">
    <property type="entry name" value="UvrD-like_ATP-bd"/>
</dbReference>
<dbReference type="GO" id="GO:0004527">
    <property type="term" value="F:exonuclease activity"/>
    <property type="evidence" value="ECO:0007669"/>
    <property type="project" value="UniProtKB-KW"/>
</dbReference>
<feature type="domain" description="UvrD-like helicase ATP-binding" evidence="16">
    <location>
        <begin position="1"/>
        <end position="464"/>
    </location>
</feature>
<protein>
    <recommendedName>
        <fullName evidence="12">DNA 3'-5' helicase</fullName>
        <ecNumber evidence="12">5.6.2.4</ecNumber>
    </recommendedName>
</protein>
<dbReference type="InterPro" id="IPR014017">
    <property type="entry name" value="DNA_helicase_UvrD-like_C"/>
</dbReference>
<feature type="binding site" evidence="14">
    <location>
        <begin position="8"/>
        <end position="15"/>
    </location>
    <ligand>
        <name>ATP</name>
        <dbReference type="ChEBI" id="CHEBI:30616"/>
    </ligand>
</feature>
<evidence type="ECO:0000313" key="18">
    <source>
        <dbReference type="EMBL" id="KAA3765464.1"/>
    </source>
</evidence>
<dbReference type="Gene3D" id="1.10.3170.10">
    <property type="entry name" value="Recbcd, chain B, domain 2"/>
    <property type="match status" value="1"/>
</dbReference>
<dbReference type="InterPro" id="IPR027417">
    <property type="entry name" value="P-loop_NTPase"/>
</dbReference>
<evidence type="ECO:0000256" key="3">
    <source>
        <dbReference type="ARBA" id="ARBA00022763"/>
    </source>
</evidence>
<dbReference type="InterPro" id="IPR011604">
    <property type="entry name" value="PDDEXK-like_dom_sf"/>
</dbReference>
<accession>A0A7J4XIV1</accession>
<evidence type="ECO:0000256" key="13">
    <source>
        <dbReference type="ARBA" id="ARBA00048988"/>
    </source>
</evidence>
<dbReference type="GO" id="GO:0003677">
    <property type="term" value="F:DNA binding"/>
    <property type="evidence" value="ECO:0007669"/>
    <property type="project" value="UniProtKB-KW"/>
</dbReference>
<feature type="compositionally biased region" description="Basic and acidic residues" evidence="15">
    <location>
        <begin position="862"/>
        <end position="873"/>
    </location>
</feature>
<dbReference type="GO" id="GO:0005524">
    <property type="term" value="F:ATP binding"/>
    <property type="evidence" value="ECO:0007669"/>
    <property type="project" value="UniProtKB-UniRule"/>
</dbReference>
<evidence type="ECO:0000256" key="7">
    <source>
        <dbReference type="ARBA" id="ARBA00022840"/>
    </source>
</evidence>
<keyword evidence="7 14" id="KW-0067">ATP-binding</keyword>
<keyword evidence="5 14" id="KW-0347">Helicase</keyword>
<evidence type="ECO:0000256" key="1">
    <source>
        <dbReference type="ARBA" id="ARBA00022722"/>
    </source>
</evidence>
<keyword evidence="3" id="KW-0227">DNA damage</keyword>
<dbReference type="PROSITE" id="PS51198">
    <property type="entry name" value="UVRD_HELICASE_ATP_BIND"/>
    <property type="match status" value="1"/>
</dbReference>